<comment type="caution">
    <text evidence="2">The sequence shown here is derived from an EMBL/GenBank/DDBJ whole genome shotgun (WGS) entry which is preliminary data.</text>
</comment>
<organism evidence="2 3">
    <name type="scientific">Candidatus Adlerbacteria bacterium RIFCSPHIGHO2_12_FULL_53_18</name>
    <dbReference type="NCBI Taxonomy" id="1797242"/>
    <lineage>
        <taxon>Bacteria</taxon>
        <taxon>Candidatus Adleribacteriota</taxon>
    </lineage>
</organism>
<reference evidence="2 3" key="1">
    <citation type="journal article" date="2016" name="Nat. Commun.">
        <title>Thousands of microbial genomes shed light on interconnected biogeochemical processes in an aquifer system.</title>
        <authorList>
            <person name="Anantharaman K."/>
            <person name="Brown C.T."/>
            <person name="Hug L.A."/>
            <person name="Sharon I."/>
            <person name="Castelle C.J."/>
            <person name="Probst A.J."/>
            <person name="Thomas B.C."/>
            <person name="Singh A."/>
            <person name="Wilkins M.J."/>
            <person name="Karaoz U."/>
            <person name="Brodie E.L."/>
            <person name="Williams K.H."/>
            <person name="Hubbard S.S."/>
            <person name="Banfield J.F."/>
        </authorList>
    </citation>
    <scope>NUCLEOTIDE SEQUENCE [LARGE SCALE GENOMIC DNA]</scope>
</reference>
<evidence type="ECO:0000313" key="2">
    <source>
        <dbReference type="EMBL" id="OGC84723.1"/>
    </source>
</evidence>
<accession>A0A1F4XUJ8</accession>
<keyword evidence="1" id="KW-0472">Membrane</keyword>
<dbReference type="Proteomes" id="UP000178091">
    <property type="component" value="Unassembled WGS sequence"/>
</dbReference>
<sequence length="68" mass="7355">MRRYIENIQDTHTPHERRQVAMRIAAIVTGLLFIAWLATLGVRLGGAVPAVVNEGTSNAASALEAVQE</sequence>
<dbReference type="AlphaFoldDB" id="A0A1F4XUJ8"/>
<evidence type="ECO:0000313" key="3">
    <source>
        <dbReference type="Proteomes" id="UP000178091"/>
    </source>
</evidence>
<name>A0A1F4XUJ8_9BACT</name>
<keyword evidence="1" id="KW-1133">Transmembrane helix</keyword>
<dbReference type="EMBL" id="MEWW01000010">
    <property type="protein sequence ID" value="OGC84723.1"/>
    <property type="molecule type" value="Genomic_DNA"/>
</dbReference>
<protein>
    <submittedName>
        <fullName evidence="2">Uncharacterized protein</fullName>
    </submittedName>
</protein>
<proteinExistence type="predicted"/>
<feature type="transmembrane region" description="Helical" evidence="1">
    <location>
        <begin position="20"/>
        <end position="39"/>
    </location>
</feature>
<keyword evidence="1" id="KW-0812">Transmembrane</keyword>
<gene>
    <name evidence="2" type="ORF">A3F55_02585</name>
</gene>
<evidence type="ECO:0000256" key="1">
    <source>
        <dbReference type="SAM" id="Phobius"/>
    </source>
</evidence>